<keyword evidence="7" id="KW-0597">Phosphoprotein</keyword>
<dbReference type="SMART" id="SM00220">
    <property type="entry name" value="S_TKc"/>
    <property type="match status" value="1"/>
</dbReference>
<evidence type="ECO:0000256" key="17">
    <source>
        <dbReference type="ARBA" id="ARBA00023136"/>
    </source>
</evidence>
<protein>
    <recommendedName>
        <fullName evidence="4">non-specific serine/threonine protein kinase</fullName>
        <ecNumber evidence="4">2.7.11.1</ecNumber>
    </recommendedName>
</protein>
<dbReference type="InterPro" id="IPR017441">
    <property type="entry name" value="Protein_kinase_ATP_BS"/>
</dbReference>
<dbReference type="GO" id="GO:0033612">
    <property type="term" value="F:receptor serine/threonine kinase binding"/>
    <property type="evidence" value="ECO:0007669"/>
    <property type="project" value="TreeGrafter"/>
</dbReference>
<evidence type="ECO:0000256" key="5">
    <source>
        <dbReference type="ARBA" id="ARBA00022475"/>
    </source>
</evidence>
<evidence type="ECO:0000256" key="1">
    <source>
        <dbReference type="ARBA" id="ARBA00004251"/>
    </source>
</evidence>
<keyword evidence="13 22" id="KW-0547">Nucleotide-binding</keyword>
<dbReference type="PROSITE" id="PS00108">
    <property type="entry name" value="PROTEIN_KINASE_ST"/>
    <property type="match status" value="1"/>
</dbReference>
<keyword evidence="6" id="KW-0723">Serine/threonine-protein kinase</keyword>
<keyword evidence="8" id="KW-0433">Leucine-rich repeat</keyword>
<evidence type="ECO:0000256" key="24">
    <source>
        <dbReference type="SAM" id="SignalP"/>
    </source>
</evidence>
<keyword evidence="11 24" id="KW-0732">Signal</keyword>
<name>A0A803MEK2_CHEQI</name>
<keyword evidence="9" id="KW-0808">Transferase</keyword>
<dbReference type="InterPro" id="IPR011009">
    <property type="entry name" value="Kinase-like_dom_sf"/>
</dbReference>
<evidence type="ECO:0000256" key="22">
    <source>
        <dbReference type="PROSITE-ProRule" id="PRU10141"/>
    </source>
</evidence>
<evidence type="ECO:0000256" key="21">
    <source>
        <dbReference type="ARBA" id="ARBA00048679"/>
    </source>
</evidence>
<organism evidence="26 27">
    <name type="scientific">Chenopodium quinoa</name>
    <name type="common">Quinoa</name>
    <dbReference type="NCBI Taxonomy" id="63459"/>
    <lineage>
        <taxon>Eukaryota</taxon>
        <taxon>Viridiplantae</taxon>
        <taxon>Streptophyta</taxon>
        <taxon>Embryophyta</taxon>
        <taxon>Tracheophyta</taxon>
        <taxon>Spermatophyta</taxon>
        <taxon>Magnoliopsida</taxon>
        <taxon>eudicotyledons</taxon>
        <taxon>Gunneridae</taxon>
        <taxon>Pentapetalae</taxon>
        <taxon>Caryophyllales</taxon>
        <taxon>Chenopodiaceae</taxon>
        <taxon>Chenopodioideae</taxon>
        <taxon>Atripliceae</taxon>
        <taxon>Chenopodium</taxon>
    </lineage>
</organism>
<reference evidence="26" key="1">
    <citation type="journal article" date="2017" name="Nature">
        <title>The genome of Chenopodium quinoa.</title>
        <authorList>
            <person name="Jarvis D.E."/>
            <person name="Ho Y.S."/>
            <person name="Lightfoot D.J."/>
            <person name="Schmoeckel S.M."/>
            <person name="Li B."/>
            <person name="Borm T.J.A."/>
            <person name="Ohyanagi H."/>
            <person name="Mineta K."/>
            <person name="Michell C.T."/>
            <person name="Saber N."/>
            <person name="Kharbatia N.M."/>
            <person name="Rupper R.R."/>
            <person name="Sharp A.R."/>
            <person name="Dally N."/>
            <person name="Boughton B.A."/>
            <person name="Woo Y.H."/>
            <person name="Gao G."/>
            <person name="Schijlen E.G.W.M."/>
            <person name="Guo X."/>
            <person name="Momin A.A."/>
            <person name="Negrao S."/>
            <person name="Al-Babili S."/>
            <person name="Gehring C."/>
            <person name="Roessner U."/>
            <person name="Jung C."/>
            <person name="Murphy K."/>
            <person name="Arold S.T."/>
            <person name="Gojobori T."/>
            <person name="van der Linden C.G."/>
            <person name="van Loo E.N."/>
            <person name="Jellen E.N."/>
            <person name="Maughan P.J."/>
            <person name="Tester M."/>
        </authorList>
    </citation>
    <scope>NUCLEOTIDE SEQUENCE [LARGE SCALE GENOMIC DNA]</scope>
    <source>
        <strain evidence="26">cv. PI 614886</strain>
    </source>
</reference>
<dbReference type="OMA" id="NINFLIM"/>
<dbReference type="PROSITE" id="PS50011">
    <property type="entry name" value="PROTEIN_KINASE_DOM"/>
    <property type="match status" value="1"/>
</dbReference>
<feature type="binding site" evidence="22">
    <location>
        <position position="729"/>
    </location>
    <ligand>
        <name>ATP</name>
        <dbReference type="ChEBI" id="CHEBI:30616"/>
    </ligand>
</feature>
<feature type="signal peptide" evidence="24">
    <location>
        <begin position="1"/>
        <end position="16"/>
    </location>
</feature>
<dbReference type="Pfam" id="PF08263">
    <property type="entry name" value="LRRNT_2"/>
    <property type="match status" value="1"/>
</dbReference>
<dbReference type="Proteomes" id="UP000596660">
    <property type="component" value="Unplaced"/>
</dbReference>
<keyword evidence="16 23" id="KW-1133">Transmembrane helix</keyword>
<evidence type="ECO:0000256" key="8">
    <source>
        <dbReference type="ARBA" id="ARBA00022614"/>
    </source>
</evidence>
<dbReference type="AlphaFoldDB" id="A0A803MEK2"/>
<dbReference type="FunFam" id="3.80.10.10:FF:000275">
    <property type="entry name" value="Leucine-rich repeat receptor-like protein kinase"/>
    <property type="match status" value="1"/>
</dbReference>
<proteinExistence type="inferred from homology"/>
<dbReference type="InterPro" id="IPR000719">
    <property type="entry name" value="Prot_kinase_dom"/>
</dbReference>
<dbReference type="PROSITE" id="PS00107">
    <property type="entry name" value="PROTEIN_KINASE_ATP"/>
    <property type="match status" value="1"/>
</dbReference>
<evidence type="ECO:0000256" key="14">
    <source>
        <dbReference type="ARBA" id="ARBA00022777"/>
    </source>
</evidence>
<evidence type="ECO:0000259" key="25">
    <source>
        <dbReference type="PROSITE" id="PS50011"/>
    </source>
</evidence>
<evidence type="ECO:0000256" key="15">
    <source>
        <dbReference type="ARBA" id="ARBA00022840"/>
    </source>
</evidence>
<evidence type="ECO:0000256" key="2">
    <source>
        <dbReference type="ARBA" id="ARBA00008684"/>
    </source>
</evidence>
<keyword evidence="27" id="KW-1185">Reference proteome</keyword>
<dbReference type="InterPro" id="IPR013210">
    <property type="entry name" value="LRR_N_plant-typ"/>
</dbReference>
<comment type="similarity">
    <text evidence="2">Belongs to the protein kinase superfamily. Ser/Thr protein kinase family.</text>
</comment>
<evidence type="ECO:0000256" key="20">
    <source>
        <dbReference type="ARBA" id="ARBA00047899"/>
    </source>
</evidence>
<dbReference type="SUPFAM" id="SSF56112">
    <property type="entry name" value="Protein kinase-like (PK-like)"/>
    <property type="match status" value="1"/>
</dbReference>
<dbReference type="SUPFAM" id="SSF52058">
    <property type="entry name" value="L domain-like"/>
    <property type="match status" value="2"/>
</dbReference>
<dbReference type="Pfam" id="PF00069">
    <property type="entry name" value="Pkinase"/>
    <property type="match status" value="1"/>
</dbReference>
<dbReference type="GO" id="GO:0004674">
    <property type="term" value="F:protein serine/threonine kinase activity"/>
    <property type="evidence" value="ECO:0007669"/>
    <property type="project" value="UniProtKB-KW"/>
</dbReference>
<dbReference type="EC" id="2.7.11.1" evidence="4"/>
<sequence>MLLILYFATCAGTATTSSISSDARGNMTDHFALLALKSKIQGDPKGALNSWNHSLHHCHWEGITCGHRHKRVVLIDLSSRGLVGTISPYIGNLTFLHNVILHNNSLGGSSPAQIGFLLRLSGLSLYQNSLTGAIPVTLSKCLHLEYLDISENNLVGRFPQELSSLSMLKGLYIHSNNLKGPIFRTIQNYTSLEFLSGSFNSFEGTIPETIGQLKNLSFIAFGSNHLTGMVPPSIYNLSYLTVLSFHYNQLHGSLPTNIASTLPRLSVLNLAGNQFSGPLPVSLSNLSGLTRLELRKNRFKGKVSMNLRRVKHLQTLLINHNHLGSGDADDLKFVASLVNCSELTALDVGSNYFGGVLPKSMVNLSTRIRSLGFDNNMLSGEVPVGMSRLFNLVLLNLYGNQLTGTIPTDIGKLHNLGGLDFSSNRLTDTIPESLGNLSKLSELQLYANLLEGTIPVSLGNCQNINFLIMTQNQLTGTIPKELFEGLTNLVELGLAQNHREGPLPFEVSKQLSLVGLDISNNKLSGEVQSGLASCVSLLYLYMQGNFFHGPIPSSLSFLKSMQELDLSLNKLSGHISGYFSKFALTYLNLSYNDFDGEVPVDGIFANACAVALMGNEKLCGGIFELHLPRCTRKEATKKKLSLKLKLIISCGCAFIGVAILFSLYWIHHKKKQELSLTRSYFREPFLEVSYNMLLKATDGFSTSNLLGAGTYGSVFKGVLEPNQMVVAVKVLKLQQQGASRSFLKEVMILKLLYEFLHGGSLESWLHSIEDNSNEILEVGLKLTLLQRVNIALDVACALDYLHHGCEKSIVHRDLKSSNVILDNDMVAHVGDFGLARFVPQSSYPNQSSSAGVKGTIGYAAPEYGLGADASTAGDVYSFGILLLEMMTGKRPTDEAFIEGFNLHTYVKTALPDNVMQIVDPSLLDNLDYAVSDTRIYREATSAQRISYMVSVMEIGVTCSMESAQDRMSITDAYGELQSIKAIIL</sequence>
<evidence type="ECO:0000313" key="27">
    <source>
        <dbReference type="Proteomes" id="UP000596660"/>
    </source>
</evidence>
<evidence type="ECO:0000256" key="16">
    <source>
        <dbReference type="ARBA" id="ARBA00022989"/>
    </source>
</evidence>
<keyword evidence="10 23" id="KW-0812">Transmembrane</keyword>
<dbReference type="FunFam" id="3.80.10.10:FF:000288">
    <property type="entry name" value="LRR receptor-like serine/threonine-protein kinase EFR"/>
    <property type="match status" value="1"/>
</dbReference>
<reference evidence="26" key="2">
    <citation type="submission" date="2021-03" db="UniProtKB">
        <authorList>
            <consortium name="EnsemblPlants"/>
        </authorList>
    </citation>
    <scope>IDENTIFICATION</scope>
</reference>
<comment type="catalytic activity">
    <reaction evidence="20">
        <text>L-threonyl-[protein] + ATP = O-phospho-L-threonyl-[protein] + ADP + H(+)</text>
        <dbReference type="Rhea" id="RHEA:46608"/>
        <dbReference type="Rhea" id="RHEA-COMP:11060"/>
        <dbReference type="Rhea" id="RHEA-COMP:11605"/>
        <dbReference type="ChEBI" id="CHEBI:15378"/>
        <dbReference type="ChEBI" id="CHEBI:30013"/>
        <dbReference type="ChEBI" id="CHEBI:30616"/>
        <dbReference type="ChEBI" id="CHEBI:61977"/>
        <dbReference type="ChEBI" id="CHEBI:456216"/>
        <dbReference type="EC" id="2.7.11.1"/>
    </reaction>
</comment>
<dbReference type="EnsemblPlants" id="AUR62027895-RA">
    <property type="protein sequence ID" value="AUR62027895-RA:cds"/>
    <property type="gene ID" value="AUR62027895"/>
</dbReference>
<dbReference type="InterPro" id="IPR001611">
    <property type="entry name" value="Leu-rich_rpt"/>
</dbReference>
<evidence type="ECO:0000256" key="6">
    <source>
        <dbReference type="ARBA" id="ARBA00022527"/>
    </source>
</evidence>
<evidence type="ECO:0000256" key="11">
    <source>
        <dbReference type="ARBA" id="ARBA00022729"/>
    </source>
</evidence>
<evidence type="ECO:0000256" key="10">
    <source>
        <dbReference type="ARBA" id="ARBA00022692"/>
    </source>
</evidence>
<dbReference type="GO" id="GO:0005886">
    <property type="term" value="C:plasma membrane"/>
    <property type="evidence" value="ECO:0007669"/>
    <property type="project" value="UniProtKB-SubCell"/>
</dbReference>
<comment type="similarity">
    <text evidence="3">Belongs to the RLP family.</text>
</comment>
<evidence type="ECO:0000256" key="3">
    <source>
        <dbReference type="ARBA" id="ARBA00009592"/>
    </source>
</evidence>
<accession>A0A803MEK2</accession>
<dbReference type="Gramene" id="AUR62027895-RA">
    <property type="protein sequence ID" value="AUR62027895-RA:cds"/>
    <property type="gene ID" value="AUR62027895"/>
</dbReference>
<dbReference type="Gene3D" id="1.10.510.10">
    <property type="entry name" value="Transferase(Phosphotransferase) domain 1"/>
    <property type="match status" value="1"/>
</dbReference>
<evidence type="ECO:0000256" key="18">
    <source>
        <dbReference type="ARBA" id="ARBA00023170"/>
    </source>
</evidence>
<evidence type="ECO:0000256" key="9">
    <source>
        <dbReference type="ARBA" id="ARBA00022679"/>
    </source>
</evidence>
<comment type="catalytic activity">
    <reaction evidence="21">
        <text>L-seryl-[protein] + ATP = O-phospho-L-seryl-[protein] + ADP + H(+)</text>
        <dbReference type="Rhea" id="RHEA:17989"/>
        <dbReference type="Rhea" id="RHEA-COMP:9863"/>
        <dbReference type="Rhea" id="RHEA-COMP:11604"/>
        <dbReference type="ChEBI" id="CHEBI:15378"/>
        <dbReference type="ChEBI" id="CHEBI:29999"/>
        <dbReference type="ChEBI" id="CHEBI:30616"/>
        <dbReference type="ChEBI" id="CHEBI:83421"/>
        <dbReference type="ChEBI" id="CHEBI:456216"/>
        <dbReference type="EC" id="2.7.11.1"/>
    </reaction>
</comment>
<keyword evidence="12" id="KW-0677">Repeat</keyword>
<keyword evidence="14" id="KW-0418">Kinase</keyword>
<evidence type="ECO:0000256" key="4">
    <source>
        <dbReference type="ARBA" id="ARBA00012513"/>
    </source>
</evidence>
<feature type="transmembrane region" description="Helical" evidence="23">
    <location>
        <begin position="646"/>
        <end position="666"/>
    </location>
</feature>
<keyword evidence="17 23" id="KW-0472">Membrane</keyword>
<dbReference type="Gene3D" id="3.80.10.10">
    <property type="entry name" value="Ribonuclease Inhibitor"/>
    <property type="match status" value="3"/>
</dbReference>
<keyword evidence="18" id="KW-0675">Receptor</keyword>
<dbReference type="GO" id="GO:0005524">
    <property type="term" value="F:ATP binding"/>
    <property type="evidence" value="ECO:0007669"/>
    <property type="project" value="UniProtKB-UniRule"/>
</dbReference>
<keyword evidence="19" id="KW-0325">Glycoprotein</keyword>
<dbReference type="FunFam" id="1.10.510.10:FF:000358">
    <property type="entry name" value="Putative leucine-rich repeat receptor-like serine/threonine-protein kinase"/>
    <property type="match status" value="1"/>
</dbReference>
<dbReference type="FunFam" id="3.80.10.10:FF:000383">
    <property type="entry name" value="Leucine-rich repeat receptor protein kinase EMS1"/>
    <property type="match status" value="1"/>
</dbReference>
<evidence type="ECO:0000256" key="19">
    <source>
        <dbReference type="ARBA" id="ARBA00023180"/>
    </source>
</evidence>
<dbReference type="Pfam" id="PF00560">
    <property type="entry name" value="LRR_1"/>
    <property type="match status" value="4"/>
</dbReference>
<dbReference type="InterPro" id="IPR032675">
    <property type="entry name" value="LRR_dom_sf"/>
</dbReference>
<evidence type="ECO:0000256" key="12">
    <source>
        <dbReference type="ARBA" id="ARBA00022737"/>
    </source>
</evidence>
<keyword evidence="15 22" id="KW-0067">ATP-binding</keyword>
<evidence type="ECO:0000256" key="23">
    <source>
        <dbReference type="SAM" id="Phobius"/>
    </source>
</evidence>
<evidence type="ECO:0000256" key="13">
    <source>
        <dbReference type="ARBA" id="ARBA00022741"/>
    </source>
</evidence>
<feature type="chain" id="PRO_5031459415" description="non-specific serine/threonine protein kinase" evidence="24">
    <location>
        <begin position="17"/>
        <end position="984"/>
    </location>
</feature>
<keyword evidence="5" id="KW-1003">Cell membrane</keyword>
<dbReference type="PANTHER" id="PTHR48056:SF89">
    <property type="entry name" value="OS06G0585982 PROTEIN"/>
    <property type="match status" value="1"/>
</dbReference>
<dbReference type="Gene3D" id="3.30.200.20">
    <property type="entry name" value="Phosphorylase Kinase, domain 1"/>
    <property type="match status" value="1"/>
</dbReference>
<evidence type="ECO:0000313" key="26">
    <source>
        <dbReference type="EnsemblPlants" id="AUR62027895-RA:cds"/>
    </source>
</evidence>
<feature type="domain" description="Protein kinase" evidence="25">
    <location>
        <begin position="700"/>
        <end position="983"/>
    </location>
</feature>
<dbReference type="InterPro" id="IPR050647">
    <property type="entry name" value="Plant_LRR-RLKs"/>
</dbReference>
<dbReference type="PANTHER" id="PTHR48056">
    <property type="entry name" value="LRR RECEPTOR-LIKE SERINE/THREONINE-PROTEIN KINASE-RELATED"/>
    <property type="match status" value="1"/>
</dbReference>
<evidence type="ECO:0000256" key="7">
    <source>
        <dbReference type="ARBA" id="ARBA00022553"/>
    </source>
</evidence>
<comment type="subcellular location">
    <subcellularLocation>
        <location evidence="1">Cell membrane</location>
        <topology evidence="1">Single-pass type I membrane protein</topology>
    </subcellularLocation>
</comment>
<dbReference type="InterPro" id="IPR008271">
    <property type="entry name" value="Ser/Thr_kinase_AS"/>
</dbReference>